<proteinExistence type="predicted"/>
<evidence type="ECO:0000256" key="4">
    <source>
        <dbReference type="ARBA" id="ARBA00023125"/>
    </source>
</evidence>
<dbReference type="SUPFAM" id="SSF46785">
    <property type="entry name" value="Winged helix' DNA-binding domain"/>
    <property type="match status" value="1"/>
</dbReference>
<keyword evidence="2" id="KW-0678">Repressor</keyword>
<comment type="caution">
    <text evidence="8">The sequence shown here is derived from an EMBL/GenBank/DDBJ whole genome shotgun (WGS) entry which is preliminary data.</text>
</comment>
<accession>A0A852SQ47</accession>
<dbReference type="Proteomes" id="UP000549913">
    <property type="component" value="Unassembled WGS sequence"/>
</dbReference>
<dbReference type="Pfam" id="PF08220">
    <property type="entry name" value="HTH_DeoR"/>
    <property type="match status" value="1"/>
</dbReference>
<evidence type="ECO:0000256" key="2">
    <source>
        <dbReference type="ARBA" id="ARBA00022491"/>
    </source>
</evidence>
<dbReference type="Pfam" id="PF00455">
    <property type="entry name" value="DeoRC"/>
    <property type="match status" value="1"/>
</dbReference>
<name>A0A852SQ47_9MICO</name>
<evidence type="ECO:0000313" key="9">
    <source>
        <dbReference type="Proteomes" id="UP000549913"/>
    </source>
</evidence>
<evidence type="ECO:0000256" key="6">
    <source>
        <dbReference type="ARBA" id="ARBA00024937"/>
    </source>
</evidence>
<dbReference type="PANTHER" id="PTHR30363">
    <property type="entry name" value="HTH-TYPE TRANSCRIPTIONAL REGULATOR SRLR-RELATED"/>
    <property type="match status" value="1"/>
</dbReference>
<dbReference type="PRINTS" id="PR00037">
    <property type="entry name" value="HTHLACR"/>
</dbReference>
<evidence type="ECO:0000259" key="7">
    <source>
        <dbReference type="PROSITE" id="PS51000"/>
    </source>
</evidence>
<evidence type="ECO:0000256" key="1">
    <source>
        <dbReference type="ARBA" id="ARBA00021390"/>
    </source>
</evidence>
<dbReference type="InterPro" id="IPR036390">
    <property type="entry name" value="WH_DNA-bd_sf"/>
</dbReference>
<evidence type="ECO:0000256" key="5">
    <source>
        <dbReference type="ARBA" id="ARBA00023163"/>
    </source>
</evidence>
<organism evidence="8 9">
    <name type="scientific">Herbiconiux flava</name>
    <dbReference type="NCBI Taxonomy" id="881268"/>
    <lineage>
        <taxon>Bacteria</taxon>
        <taxon>Bacillati</taxon>
        <taxon>Actinomycetota</taxon>
        <taxon>Actinomycetes</taxon>
        <taxon>Micrococcales</taxon>
        <taxon>Microbacteriaceae</taxon>
        <taxon>Herbiconiux</taxon>
    </lineage>
</organism>
<dbReference type="InterPro" id="IPR050313">
    <property type="entry name" value="Carb_Metab_HTH_regulators"/>
</dbReference>
<dbReference type="PROSITE" id="PS00894">
    <property type="entry name" value="HTH_DEOR_1"/>
    <property type="match status" value="1"/>
</dbReference>
<dbReference type="RefSeq" id="WP_179547950.1">
    <property type="nucleotide sequence ID" value="NZ_BSEW01000002.1"/>
</dbReference>
<dbReference type="InterPro" id="IPR018356">
    <property type="entry name" value="Tscrpt_reg_HTH_DeoR_CS"/>
</dbReference>
<gene>
    <name evidence="8" type="ORF">BJ984_002062</name>
</gene>
<evidence type="ECO:0000256" key="3">
    <source>
        <dbReference type="ARBA" id="ARBA00023015"/>
    </source>
</evidence>
<dbReference type="InterPro" id="IPR001034">
    <property type="entry name" value="DeoR_HTH"/>
</dbReference>
<dbReference type="Gene3D" id="1.10.10.10">
    <property type="entry name" value="Winged helix-like DNA-binding domain superfamily/Winged helix DNA-binding domain"/>
    <property type="match status" value="1"/>
</dbReference>
<sequence length="254" mass="25353">MSGVVLSGSAVAERRGRIVTALASAGRVDVGELATALGVAEETVRRDLRALETEGLLRRAHGGAIPVEAGVEHPEPDGAPRAIAESVRELVPIGSSLYLDAGPVGEALAGMLDVTSGVRIVTASVAVALAAALVPEPTETHLLGGAVGAAATASGHWTRELARSVHVDVAVLEPLGLGGVELLAADPDRAAVTAAIASVAGTVVMVMAARSDDGLVVSVGLDRVAHAVVVPGVLDTAVLRLLAEQGTPVTEVAA</sequence>
<dbReference type="SMART" id="SM01134">
    <property type="entry name" value="DeoRC"/>
    <property type="match status" value="1"/>
</dbReference>
<dbReference type="EMBL" id="JACCBM010000001">
    <property type="protein sequence ID" value="NYD70904.1"/>
    <property type="molecule type" value="Genomic_DNA"/>
</dbReference>
<keyword evidence="4" id="KW-0238">DNA-binding</keyword>
<protein>
    <recommendedName>
        <fullName evidence="1">Lactose phosphotransferase system repressor</fullName>
    </recommendedName>
</protein>
<reference evidence="8 9" key="1">
    <citation type="submission" date="2020-07" db="EMBL/GenBank/DDBJ databases">
        <title>Sequencing the genomes of 1000 actinobacteria strains.</title>
        <authorList>
            <person name="Klenk H.-P."/>
        </authorList>
    </citation>
    <scope>NUCLEOTIDE SEQUENCE [LARGE SCALE GENOMIC DNA]</scope>
    <source>
        <strain evidence="8 9">DSM 26474</strain>
    </source>
</reference>
<evidence type="ECO:0000313" key="8">
    <source>
        <dbReference type="EMBL" id="NYD70904.1"/>
    </source>
</evidence>
<keyword evidence="5" id="KW-0804">Transcription</keyword>
<keyword evidence="9" id="KW-1185">Reference proteome</keyword>
<dbReference type="GO" id="GO:0003677">
    <property type="term" value="F:DNA binding"/>
    <property type="evidence" value="ECO:0007669"/>
    <property type="project" value="UniProtKB-KW"/>
</dbReference>
<dbReference type="PANTHER" id="PTHR30363:SF4">
    <property type="entry name" value="GLYCEROL-3-PHOSPHATE REGULON REPRESSOR"/>
    <property type="match status" value="1"/>
</dbReference>
<dbReference type="AlphaFoldDB" id="A0A852SQ47"/>
<keyword evidence="3" id="KW-0805">Transcription regulation</keyword>
<dbReference type="InterPro" id="IPR014036">
    <property type="entry name" value="DeoR-like_C"/>
</dbReference>
<dbReference type="InterPro" id="IPR036388">
    <property type="entry name" value="WH-like_DNA-bd_sf"/>
</dbReference>
<dbReference type="SMART" id="SM00420">
    <property type="entry name" value="HTH_DEOR"/>
    <property type="match status" value="1"/>
</dbReference>
<comment type="function">
    <text evidence="6">Repressor of the lactose catabolism operon. Galactose-6-phosphate is the inducer.</text>
</comment>
<dbReference type="PROSITE" id="PS51000">
    <property type="entry name" value="HTH_DEOR_2"/>
    <property type="match status" value="1"/>
</dbReference>
<dbReference type="GO" id="GO:0003700">
    <property type="term" value="F:DNA-binding transcription factor activity"/>
    <property type="evidence" value="ECO:0007669"/>
    <property type="project" value="InterPro"/>
</dbReference>
<feature type="domain" description="HTH deoR-type" evidence="7">
    <location>
        <begin position="11"/>
        <end position="66"/>
    </location>
</feature>